<feature type="binding site" evidence="10">
    <location>
        <position position="228"/>
    </location>
    <ligand>
        <name>a purine D-ribonucleoside</name>
        <dbReference type="ChEBI" id="CHEBI:142355"/>
    </ligand>
</feature>
<evidence type="ECO:0000313" key="13">
    <source>
        <dbReference type="Proteomes" id="UP000186141"/>
    </source>
</evidence>
<dbReference type="Gene3D" id="3.40.50.1580">
    <property type="entry name" value="Nucleoside phosphorylase domain"/>
    <property type="match status" value="1"/>
</dbReference>
<feature type="binding site" evidence="10">
    <location>
        <position position="57"/>
    </location>
    <ligand>
        <name>phosphate</name>
        <dbReference type="ChEBI" id="CHEBI:43474"/>
    </ligand>
</feature>
<dbReference type="AlphaFoldDB" id="A0A1N7M7S3"/>
<dbReference type="EMBL" id="FTOT01000002">
    <property type="protein sequence ID" value="SIS82137.1"/>
    <property type="molecule type" value="Genomic_DNA"/>
</dbReference>
<feature type="binding site" evidence="10">
    <location>
        <begin position="77"/>
        <end position="79"/>
    </location>
    <ligand>
        <name>phosphate</name>
        <dbReference type="ChEBI" id="CHEBI:43474"/>
    </ligand>
</feature>
<comment type="similarity">
    <text evidence="2 9">Belongs to the PNP/MTAP phosphorylase family.</text>
</comment>
<protein>
    <recommendedName>
        <fullName evidence="5 9">Purine nucleoside phosphorylase</fullName>
        <ecNumber evidence="4 9">2.4.2.1</ecNumber>
    </recommendedName>
    <alternativeName>
        <fullName evidence="8 9">Inosine-guanosine phosphorylase</fullName>
    </alternativeName>
</protein>
<sequence>MSAAEALAIINARTGGAKVRLGLILGSGLGHLTEAVQGVAIDYDDLPGFPHAGVSGHTRKLVVGTLEGVPVAVFGGRAHYYEEGRADAMRLPIEVLKGLGADTLILTNAAGSFLPENPPGALMLIADHINYSGRSPLIGEPTDARFVNLTNAYDPAIRAGLKAAAKAEDLPLNEGVYAWYSGPNFETPAEIRMLKLLGADAVGMSTVPEVILARFYGLTCGAVSVITNMAAGMSDENISHEHTKASAPMGAAKLERILRRWLRTL</sequence>
<reference evidence="12 13" key="1">
    <citation type="submission" date="2017-01" db="EMBL/GenBank/DDBJ databases">
        <authorList>
            <person name="Mah S.A."/>
            <person name="Swanson W.J."/>
            <person name="Moy G.W."/>
            <person name="Vacquier V.D."/>
        </authorList>
    </citation>
    <scope>NUCLEOTIDE SEQUENCE [LARGE SCALE GENOMIC DNA]</scope>
    <source>
        <strain evidence="12 13">DSM 26375</strain>
    </source>
</reference>
<evidence type="ECO:0000256" key="8">
    <source>
        <dbReference type="ARBA" id="ARBA00031036"/>
    </source>
</evidence>
<proteinExistence type="inferred from homology"/>
<gene>
    <name evidence="12" type="ORF">SAMN05421774_102483</name>
</gene>
<dbReference type="UniPathway" id="UPA00606"/>
<evidence type="ECO:0000256" key="9">
    <source>
        <dbReference type="PIRNR" id="PIRNR000477"/>
    </source>
</evidence>
<evidence type="ECO:0000256" key="10">
    <source>
        <dbReference type="PIRSR" id="PIRSR000477-2"/>
    </source>
</evidence>
<dbReference type="EC" id="2.4.2.1" evidence="4 9"/>
<feature type="binding site" evidence="10">
    <location>
        <position position="109"/>
    </location>
    <ligand>
        <name>phosphate</name>
        <dbReference type="ChEBI" id="CHEBI:43474"/>
    </ligand>
</feature>
<keyword evidence="6 9" id="KW-0328">Glycosyltransferase</keyword>
<evidence type="ECO:0000313" key="12">
    <source>
        <dbReference type="EMBL" id="SIS82137.1"/>
    </source>
</evidence>
<dbReference type="PIRSF" id="PIRSF000477">
    <property type="entry name" value="PurNPase"/>
    <property type="match status" value="1"/>
</dbReference>
<keyword evidence="13" id="KW-1185">Reference proteome</keyword>
<organism evidence="12 13">
    <name type="scientific">Gemmobacter megaterium</name>
    <dbReference type="NCBI Taxonomy" id="1086013"/>
    <lineage>
        <taxon>Bacteria</taxon>
        <taxon>Pseudomonadati</taxon>
        <taxon>Pseudomonadota</taxon>
        <taxon>Alphaproteobacteria</taxon>
        <taxon>Rhodobacterales</taxon>
        <taxon>Paracoccaceae</taxon>
        <taxon>Gemmobacter</taxon>
    </lineage>
</organism>
<comment type="pathway">
    <text evidence="1 9">Purine metabolism; purine nucleoside salvage.</text>
</comment>
<dbReference type="GO" id="GO:0005737">
    <property type="term" value="C:cytoplasm"/>
    <property type="evidence" value="ECO:0007669"/>
    <property type="project" value="TreeGrafter"/>
</dbReference>
<dbReference type="InterPro" id="IPR000845">
    <property type="entry name" value="Nucleoside_phosphorylase_d"/>
</dbReference>
<dbReference type="RefSeq" id="WP_076529659.1">
    <property type="nucleotide sequence ID" value="NZ_BMEH01000002.1"/>
</dbReference>
<dbReference type="NCBIfam" id="TIGR01698">
    <property type="entry name" value="PUNP"/>
    <property type="match status" value="1"/>
</dbReference>
<dbReference type="GO" id="GO:0009116">
    <property type="term" value="P:nucleoside metabolic process"/>
    <property type="evidence" value="ECO:0007669"/>
    <property type="project" value="InterPro"/>
</dbReference>
<dbReference type="InterPro" id="IPR011268">
    <property type="entry name" value="Purine_phosphorylase"/>
</dbReference>
<evidence type="ECO:0000256" key="2">
    <source>
        <dbReference type="ARBA" id="ARBA00006751"/>
    </source>
</evidence>
<comment type="subunit">
    <text evidence="3">Homotrimer.</text>
</comment>
<evidence type="ECO:0000256" key="7">
    <source>
        <dbReference type="ARBA" id="ARBA00022679"/>
    </source>
</evidence>
<comment type="function">
    <text evidence="9">The purine nucleoside phosphorylases catalyze the phosphorolytic breakdown of the N-glycosidic bond in the beta-(deoxy)ribonucleoside molecules, with the formation of the corresponding free purine bases and pentose-1-phosphate.</text>
</comment>
<accession>A0A1N7M7S3</accession>
<dbReference type="PANTHER" id="PTHR11904">
    <property type="entry name" value="METHYLTHIOADENOSINE/PURINE NUCLEOSIDE PHOSPHORYLASE"/>
    <property type="match status" value="1"/>
</dbReference>
<name>A0A1N7M7S3_9RHOB</name>
<feature type="binding site" evidence="10">
    <location>
        <position position="205"/>
    </location>
    <ligand>
        <name>phosphate</name>
        <dbReference type="ChEBI" id="CHEBI:43474"/>
    </ligand>
</feature>
<feature type="binding site" evidence="10">
    <location>
        <position position="27"/>
    </location>
    <ligand>
        <name>phosphate</name>
        <dbReference type="ChEBI" id="CHEBI:43474"/>
    </ligand>
</feature>
<dbReference type="Pfam" id="PF01048">
    <property type="entry name" value="PNP_UDP_1"/>
    <property type="match status" value="1"/>
</dbReference>
<feature type="domain" description="Nucleoside phosphorylase" evidence="11">
    <location>
        <begin position="21"/>
        <end position="262"/>
    </location>
</feature>
<evidence type="ECO:0000256" key="3">
    <source>
        <dbReference type="ARBA" id="ARBA00011233"/>
    </source>
</evidence>
<evidence type="ECO:0000256" key="1">
    <source>
        <dbReference type="ARBA" id="ARBA00005058"/>
    </source>
</evidence>
<dbReference type="SUPFAM" id="SSF53167">
    <property type="entry name" value="Purine and uridine phosphorylases"/>
    <property type="match status" value="1"/>
</dbReference>
<dbReference type="GO" id="GO:0004731">
    <property type="term" value="F:purine-nucleoside phosphorylase activity"/>
    <property type="evidence" value="ECO:0007669"/>
    <property type="project" value="UniProtKB-EC"/>
</dbReference>
<dbReference type="NCBIfam" id="NF006054">
    <property type="entry name" value="PRK08202.1"/>
    <property type="match status" value="1"/>
</dbReference>
<dbReference type="STRING" id="1086013.SAMN05421774_102483"/>
<evidence type="ECO:0000256" key="4">
    <source>
        <dbReference type="ARBA" id="ARBA00011886"/>
    </source>
</evidence>
<dbReference type="InterPro" id="IPR035994">
    <property type="entry name" value="Nucleoside_phosphorylase_sf"/>
</dbReference>
<feature type="binding site" evidence="10">
    <location>
        <position position="186"/>
    </location>
    <ligand>
        <name>a purine D-ribonucleoside</name>
        <dbReference type="ChEBI" id="CHEBI:142355"/>
    </ligand>
</feature>
<dbReference type="OrthoDB" id="1523230at2"/>
<evidence type="ECO:0000259" key="11">
    <source>
        <dbReference type="Pfam" id="PF01048"/>
    </source>
</evidence>
<dbReference type="PANTHER" id="PTHR11904:SF9">
    <property type="entry name" value="PURINE NUCLEOSIDE PHOSPHORYLASE-RELATED"/>
    <property type="match status" value="1"/>
</dbReference>
<dbReference type="InterPro" id="IPR011269">
    <property type="entry name" value="PUNP"/>
</dbReference>
<evidence type="ECO:0000256" key="6">
    <source>
        <dbReference type="ARBA" id="ARBA00022676"/>
    </source>
</evidence>
<keyword evidence="7 9" id="KW-0808">Transferase</keyword>
<dbReference type="NCBIfam" id="TIGR01697">
    <property type="entry name" value="PNPH-PUNA-XAPA"/>
    <property type="match status" value="1"/>
</dbReference>
<dbReference type="CDD" id="cd09009">
    <property type="entry name" value="PNP-EcPNPII_like"/>
    <property type="match status" value="1"/>
</dbReference>
<dbReference type="Proteomes" id="UP000186141">
    <property type="component" value="Unassembled WGS sequence"/>
</dbReference>
<evidence type="ECO:0000256" key="5">
    <source>
        <dbReference type="ARBA" id="ARBA00013834"/>
    </source>
</evidence>